<dbReference type="Pfam" id="PF13725">
    <property type="entry name" value="tRNA_bind_2"/>
    <property type="match status" value="1"/>
</dbReference>
<evidence type="ECO:0000256" key="7">
    <source>
        <dbReference type="ARBA" id="ARBA00023242"/>
    </source>
</evidence>
<dbReference type="GO" id="GO:0000049">
    <property type="term" value="F:tRNA binding"/>
    <property type="evidence" value="ECO:0007669"/>
    <property type="project" value="TreeGrafter"/>
</dbReference>
<dbReference type="InterPro" id="IPR033688">
    <property type="entry name" value="NAT10"/>
</dbReference>
<name>A0A0M0JF84_9EUKA</name>
<keyword evidence="5 9" id="KW-0547">Nucleotide-binding</keyword>
<dbReference type="GO" id="GO:1904812">
    <property type="term" value="P:rRNA acetylation involved in maturation of SSU-rRNA"/>
    <property type="evidence" value="ECO:0007669"/>
    <property type="project" value="InterPro"/>
</dbReference>
<comment type="caution">
    <text evidence="9">Lacks conserved residue(s) required for the propagation of feature annotation.</text>
</comment>
<dbReference type="EMBL" id="JWZX01003000">
    <property type="protein sequence ID" value="KOO25261.1"/>
    <property type="molecule type" value="Genomic_DNA"/>
</dbReference>
<dbReference type="Pfam" id="PF05127">
    <property type="entry name" value="NAT10_TcmA_helicase"/>
    <property type="match status" value="1"/>
</dbReference>
<evidence type="ECO:0000256" key="5">
    <source>
        <dbReference type="ARBA" id="ARBA00022741"/>
    </source>
</evidence>
<evidence type="ECO:0000313" key="15">
    <source>
        <dbReference type="EMBL" id="KOO25261.1"/>
    </source>
</evidence>
<evidence type="ECO:0000259" key="12">
    <source>
        <dbReference type="Pfam" id="PF08351"/>
    </source>
</evidence>
<dbReference type="PANTHER" id="PTHR10925:SF5">
    <property type="entry name" value="RNA CYTIDINE ACETYLTRANSFERASE"/>
    <property type="match status" value="1"/>
</dbReference>
<keyword evidence="6 9" id="KW-0067">ATP-binding</keyword>
<feature type="binding site" evidence="9">
    <location>
        <begin position="301"/>
        <end position="310"/>
    </location>
    <ligand>
        <name>ATP</name>
        <dbReference type="ChEBI" id="CHEBI:30616"/>
    </ligand>
</feature>
<dbReference type="InterPro" id="IPR007807">
    <property type="entry name" value="TcmA/NAT10_helicase"/>
</dbReference>
<feature type="domain" description="N-acetyltransferase" evidence="13">
    <location>
        <begin position="451"/>
        <end position="502"/>
    </location>
</feature>
<evidence type="ECO:0000313" key="16">
    <source>
        <dbReference type="Proteomes" id="UP000037460"/>
    </source>
</evidence>
<dbReference type="InterPro" id="IPR027992">
    <property type="entry name" value="tRNA_bind_dom"/>
</dbReference>
<comment type="subcellular location">
    <subcellularLocation>
        <location evidence="1 9">Nucleus</location>
        <location evidence="1 9">Nucleolus</location>
    </subcellularLocation>
</comment>
<dbReference type="GO" id="GO:0005730">
    <property type="term" value="C:nucleolus"/>
    <property type="evidence" value="ECO:0007669"/>
    <property type="project" value="UniProtKB-SubCell"/>
</dbReference>
<feature type="domain" description="TcmA/NAT10 helicase" evidence="11">
    <location>
        <begin position="296"/>
        <end position="414"/>
    </location>
</feature>
<dbReference type="FunFam" id="3.40.50.11040:FF:000002">
    <property type="entry name" value="RNA cytidine acetyltransferase"/>
    <property type="match status" value="1"/>
</dbReference>
<dbReference type="PANTHER" id="PTHR10925">
    <property type="entry name" value="N-ACETYLTRANSFERASE 10"/>
    <property type="match status" value="1"/>
</dbReference>
<evidence type="ECO:0000259" key="11">
    <source>
        <dbReference type="Pfam" id="PF05127"/>
    </source>
</evidence>
<evidence type="ECO:0000259" key="14">
    <source>
        <dbReference type="Pfam" id="PF13725"/>
    </source>
</evidence>
<keyword evidence="2 9" id="KW-0698">rRNA processing</keyword>
<evidence type="ECO:0000256" key="3">
    <source>
        <dbReference type="ARBA" id="ARBA00022679"/>
    </source>
</evidence>
<dbReference type="Gene3D" id="3.40.50.11040">
    <property type="match status" value="1"/>
</dbReference>
<dbReference type="OrthoDB" id="10067491at2759"/>
<comment type="function">
    <text evidence="9">RNA cytidine acetyltransferase with specificity toward both 18S rRNA and tRNAs. Catalyzes the formation of N(4)-acetylcytidine (ac4C) in 18S rRNA. Required for early nucleolar cleavages of precursor rRNA at sites A0, A1 and A2 during 18S rRNA synthesis. Catalyzes the formation of ac4C in serine and leucine tRNAs. Requires a tRNA-binding adapter protein for full tRNA acetyltransferase activity but not for 18S rRNA acetylation.</text>
</comment>
<dbReference type="EC" id="2.3.1.-" evidence="9"/>
<dbReference type="GO" id="GO:0005524">
    <property type="term" value="F:ATP binding"/>
    <property type="evidence" value="ECO:0007669"/>
    <property type="project" value="UniProtKB-UniRule"/>
</dbReference>
<dbReference type="InterPro" id="IPR032672">
    <property type="entry name" value="TmcA/NAT10/Kre33"/>
</dbReference>
<comment type="similarity">
    <text evidence="9">Belongs to the RNA cytidine acetyltransferase family. NAT10 subfamily.</text>
</comment>
<protein>
    <recommendedName>
        <fullName evidence="9">RNA cytidine acetyltransferase</fullName>
        <ecNumber evidence="9">2.3.1.-</ecNumber>
    </recommendedName>
    <alternativeName>
        <fullName evidence="9">18S rRNA cytosine acetyltransferase</fullName>
    </alternativeName>
</protein>
<evidence type="ECO:0000256" key="2">
    <source>
        <dbReference type="ARBA" id="ARBA00022552"/>
    </source>
</evidence>
<reference evidence="16" key="1">
    <citation type="journal article" date="2015" name="PLoS Genet.">
        <title>Genome Sequence and Transcriptome Analyses of Chrysochromulina tobin: Metabolic Tools for Enhanced Algal Fitness in the Prominent Order Prymnesiales (Haptophyceae).</title>
        <authorList>
            <person name="Hovde B.T."/>
            <person name="Deodato C.R."/>
            <person name="Hunsperger H.M."/>
            <person name="Ryken S.A."/>
            <person name="Yost W."/>
            <person name="Jha R.K."/>
            <person name="Patterson J."/>
            <person name="Monnat R.J. Jr."/>
            <person name="Barlow S.B."/>
            <person name="Starkenburg S.R."/>
            <person name="Cattolico R.A."/>
        </authorList>
    </citation>
    <scope>NUCLEOTIDE SEQUENCE</scope>
    <source>
        <strain evidence="16">CCMP291</strain>
    </source>
</reference>
<dbReference type="Gene3D" id="3.40.50.300">
    <property type="entry name" value="P-loop containing nucleotide triphosphate hydrolases"/>
    <property type="match status" value="1"/>
</dbReference>
<dbReference type="GO" id="GO:0051391">
    <property type="term" value="P:tRNA acetylation"/>
    <property type="evidence" value="ECO:0007669"/>
    <property type="project" value="UniProtKB-UniRule"/>
</dbReference>
<feature type="domain" description="TmcA/NAT10 N-terminal" evidence="12">
    <location>
        <begin position="1"/>
        <end position="200"/>
    </location>
</feature>
<dbReference type="GO" id="GO:0051392">
    <property type="term" value="F:tRNA cytidine N4-acetyltransferase activity"/>
    <property type="evidence" value="ECO:0007669"/>
    <property type="project" value="RHEA"/>
</dbReference>
<dbReference type="GO" id="GO:0030686">
    <property type="term" value="C:90S preribosome"/>
    <property type="evidence" value="ECO:0007669"/>
    <property type="project" value="TreeGrafter"/>
</dbReference>
<accession>A0A0M0JF84</accession>
<dbReference type="AlphaFoldDB" id="A0A0M0JF84"/>
<dbReference type="Pfam" id="PF08351">
    <property type="entry name" value="TmcA_N"/>
    <property type="match status" value="1"/>
</dbReference>
<comment type="catalytic activity">
    <reaction evidence="9">
        <text>a cytidine in tRNA + acetyl-CoA + ATP + H2O = an N(4)-acetylcytidine in tRNA + ADP + phosphate + CoA + H(+)</text>
        <dbReference type="Rhea" id="RHEA:53876"/>
        <dbReference type="Rhea" id="RHEA-COMP:13670"/>
        <dbReference type="Rhea" id="RHEA-COMP:13671"/>
        <dbReference type="ChEBI" id="CHEBI:15377"/>
        <dbReference type="ChEBI" id="CHEBI:15378"/>
        <dbReference type="ChEBI" id="CHEBI:30616"/>
        <dbReference type="ChEBI" id="CHEBI:43474"/>
        <dbReference type="ChEBI" id="CHEBI:57287"/>
        <dbReference type="ChEBI" id="CHEBI:57288"/>
        <dbReference type="ChEBI" id="CHEBI:74900"/>
        <dbReference type="ChEBI" id="CHEBI:82748"/>
        <dbReference type="ChEBI" id="CHEBI:456216"/>
    </reaction>
</comment>
<dbReference type="Gene3D" id="3.40.630.30">
    <property type="match status" value="1"/>
</dbReference>
<feature type="region of interest" description="Disordered" evidence="10">
    <location>
        <begin position="764"/>
        <end position="813"/>
    </location>
</feature>
<evidence type="ECO:0000256" key="4">
    <source>
        <dbReference type="ARBA" id="ARBA00022694"/>
    </source>
</evidence>
<keyword evidence="16" id="KW-1185">Reference proteome</keyword>
<comment type="caution">
    <text evidence="15">The sequence shown here is derived from an EMBL/GenBank/DDBJ whole genome shotgun (WGS) entry which is preliminary data.</text>
</comment>
<feature type="compositionally biased region" description="Basic and acidic residues" evidence="10">
    <location>
        <begin position="789"/>
        <end position="806"/>
    </location>
</feature>
<evidence type="ECO:0000256" key="1">
    <source>
        <dbReference type="ARBA" id="ARBA00004604"/>
    </source>
</evidence>
<evidence type="ECO:0000256" key="8">
    <source>
        <dbReference type="ARBA" id="ARBA00023315"/>
    </source>
</evidence>
<sequence>MRKKVDSRVRTLIENGVKLRHRSLFIIVGDAGREQVVNLHYMLSKAVVKARPSVLWCYKKDLGFTTHRKKRMRQIKKMIQRGLLDPDKDDPFELFISSTDISYCYYKETQRVLGNTFGMLVLQDFEAVTPNVLARTVETVEGGGIVVLLLKSMSSLKQLYAMSMDVHARYRTEAHSDIQPRFNERFILSLASCAACLVLDDELNVLPISTHSRAIKPIAAPDEGAGGSASGAVAMVGGSKGGVFESRELRALKESLRDTQPVGAIISKVATLDQAKAVLSFVEAAGEKSLRTTVALTAARGRGKSAALGLSLAAAIAYGYANIFVTSPSPENLRTLFEFVLKGFDALEYKEHIDFTVVESTNPELKKAVVRINVFHQHRQTIQYIEPTDAQLLSQAELLVVDEAAAIPIPQAASHVPSVSGCPHPSDCELYWVDRDALFSYHSASEAFLQRMVALFVASHYKNTPNDLQLMSDAPAHQLFALLGPVDVNATRLPDVLAVVQTVNETTGEHTAIVVRALGGADEGVASQGEWARQYAGDFRRRLTSLLGLAMSKMGVDLALSLLAPDLQPAEDGQPAAPTAEQLQFLLGSYDMRRLHSYAHNLVDHHLVMDLVPLLASLRFTNRLRTPLSHVQAAILLGLGLQHKTLEELAAELGLPASQLLALFNKAVRRMVSTLRAVEEAAEGASLPDAALADAAGSALRPMKTKLSDEMDAGAAASLRALQAEQAQRQAAWLKDEGKELSRYAIKGSEAEWAAALGGAGVPRSVSVKSAGRDAAAESGGGVPVKTAKGKDKDDSKRPRRDDGKPSKRPKTA</sequence>
<dbReference type="GO" id="GO:1990883">
    <property type="term" value="F:18S rRNA cytidine N-acetyltransferase activity"/>
    <property type="evidence" value="ECO:0007669"/>
    <property type="project" value="TreeGrafter"/>
</dbReference>
<dbReference type="InterPro" id="IPR027417">
    <property type="entry name" value="P-loop_NTPase"/>
</dbReference>
<dbReference type="HAMAP" id="MF_03211">
    <property type="entry name" value="RNA_acetyltr_Nat10"/>
    <property type="match status" value="1"/>
</dbReference>
<feature type="domain" description="Possible tRNA binding" evidence="14">
    <location>
        <begin position="531"/>
        <end position="756"/>
    </location>
</feature>
<evidence type="ECO:0000256" key="9">
    <source>
        <dbReference type="HAMAP-Rule" id="MF_03211"/>
    </source>
</evidence>
<keyword evidence="7 9" id="KW-0539">Nucleus</keyword>
<keyword evidence="3 9" id="KW-0808">Transferase</keyword>
<organism evidence="15 16">
    <name type="scientific">Chrysochromulina tobinii</name>
    <dbReference type="NCBI Taxonomy" id="1460289"/>
    <lineage>
        <taxon>Eukaryota</taxon>
        <taxon>Haptista</taxon>
        <taxon>Haptophyta</taxon>
        <taxon>Prymnesiophyceae</taxon>
        <taxon>Prymnesiales</taxon>
        <taxon>Chrysochromulinaceae</taxon>
        <taxon>Chrysochromulina</taxon>
    </lineage>
</organism>
<keyword evidence="4 9" id="KW-0819">tRNA processing</keyword>
<dbReference type="Pfam" id="PF13718">
    <property type="entry name" value="GNAT_acetyltr_2"/>
    <property type="match status" value="1"/>
</dbReference>
<dbReference type="InterPro" id="IPR000182">
    <property type="entry name" value="GNAT_dom"/>
</dbReference>
<evidence type="ECO:0000256" key="10">
    <source>
        <dbReference type="SAM" id="MobiDB-lite"/>
    </source>
</evidence>
<comment type="catalytic activity">
    <reaction evidence="9">
        <text>a cytidine in 18S rRNA + acetyl-CoA + ATP + H2O = an N(4)-acetylcytidine in 18S rRNA + ADP + phosphate + CoA + H(+)</text>
        <dbReference type="Rhea" id="RHEA:51424"/>
        <dbReference type="Rhea" id="RHEA-COMP:13575"/>
        <dbReference type="Rhea" id="RHEA-COMP:13576"/>
        <dbReference type="ChEBI" id="CHEBI:15377"/>
        <dbReference type="ChEBI" id="CHEBI:15378"/>
        <dbReference type="ChEBI" id="CHEBI:30616"/>
        <dbReference type="ChEBI" id="CHEBI:43474"/>
        <dbReference type="ChEBI" id="CHEBI:57287"/>
        <dbReference type="ChEBI" id="CHEBI:57288"/>
        <dbReference type="ChEBI" id="CHEBI:74900"/>
        <dbReference type="ChEBI" id="CHEBI:82748"/>
        <dbReference type="ChEBI" id="CHEBI:456216"/>
    </reaction>
</comment>
<keyword evidence="8 9" id="KW-0012">Acyltransferase</keyword>
<evidence type="ECO:0000256" key="6">
    <source>
        <dbReference type="ARBA" id="ARBA00022840"/>
    </source>
</evidence>
<proteinExistence type="inferred from homology"/>
<gene>
    <name evidence="15" type="ORF">Ctob_012288</name>
</gene>
<evidence type="ECO:0000259" key="13">
    <source>
        <dbReference type="Pfam" id="PF13718"/>
    </source>
</evidence>
<dbReference type="InterPro" id="IPR013562">
    <property type="entry name" value="TmcA/NAT10_N"/>
</dbReference>
<dbReference type="Proteomes" id="UP000037460">
    <property type="component" value="Unassembled WGS sequence"/>
</dbReference>